<dbReference type="Pfam" id="PF00440">
    <property type="entry name" value="TetR_N"/>
    <property type="match status" value="1"/>
</dbReference>
<dbReference type="Proteomes" id="UP001206821">
    <property type="component" value="Unassembled WGS sequence"/>
</dbReference>
<evidence type="ECO:0000256" key="2">
    <source>
        <dbReference type="ARBA" id="ARBA00023125"/>
    </source>
</evidence>
<evidence type="ECO:0000256" key="1">
    <source>
        <dbReference type="ARBA" id="ARBA00023015"/>
    </source>
</evidence>
<comment type="caution">
    <text evidence="6">The sequence shown here is derived from an EMBL/GenBank/DDBJ whole genome shotgun (WGS) entry which is preliminary data.</text>
</comment>
<evidence type="ECO:0000313" key="7">
    <source>
        <dbReference type="Proteomes" id="UP001206821"/>
    </source>
</evidence>
<dbReference type="InterPro" id="IPR050624">
    <property type="entry name" value="HTH-type_Tx_Regulator"/>
</dbReference>
<organism evidence="6 7">
    <name type="scientific">Exiguobacterium alkaliphilum</name>
    <dbReference type="NCBI Taxonomy" id="1428684"/>
    <lineage>
        <taxon>Bacteria</taxon>
        <taxon>Bacillati</taxon>
        <taxon>Bacillota</taxon>
        <taxon>Bacilli</taxon>
        <taxon>Bacillales</taxon>
        <taxon>Bacillales Family XII. Incertae Sedis</taxon>
        <taxon>Exiguobacterium</taxon>
    </lineage>
</organism>
<evidence type="ECO:0000256" key="4">
    <source>
        <dbReference type="PROSITE-ProRule" id="PRU00335"/>
    </source>
</evidence>
<dbReference type="PROSITE" id="PS50977">
    <property type="entry name" value="HTH_TETR_2"/>
    <property type="match status" value="1"/>
</dbReference>
<feature type="DNA-binding region" description="H-T-H motif" evidence="4">
    <location>
        <begin position="32"/>
        <end position="51"/>
    </location>
</feature>
<dbReference type="PRINTS" id="PR00455">
    <property type="entry name" value="HTHTETR"/>
</dbReference>
<dbReference type="Gene3D" id="1.10.357.10">
    <property type="entry name" value="Tetracycline Repressor, domain 2"/>
    <property type="match status" value="1"/>
</dbReference>
<dbReference type="InterPro" id="IPR025996">
    <property type="entry name" value="MT1864/Rv1816-like_C"/>
</dbReference>
<dbReference type="RefSeq" id="WP_034814937.1">
    <property type="nucleotide sequence ID" value="NZ_JANIEK010000031.1"/>
</dbReference>
<keyword evidence="2 4" id="KW-0238">DNA-binding</keyword>
<keyword evidence="7" id="KW-1185">Reference proteome</keyword>
<feature type="domain" description="HTH tetR-type" evidence="5">
    <location>
        <begin position="9"/>
        <end position="69"/>
    </location>
</feature>
<evidence type="ECO:0000313" key="6">
    <source>
        <dbReference type="EMBL" id="MCT4795634.1"/>
    </source>
</evidence>
<dbReference type="Pfam" id="PF13305">
    <property type="entry name" value="TetR_C_33"/>
    <property type="match status" value="1"/>
</dbReference>
<dbReference type="SUPFAM" id="SSF46689">
    <property type="entry name" value="Homeodomain-like"/>
    <property type="match status" value="1"/>
</dbReference>
<protein>
    <submittedName>
        <fullName evidence="6">TetR/AcrR family transcriptional regulator</fullName>
    </submittedName>
</protein>
<dbReference type="PANTHER" id="PTHR43479:SF20">
    <property type="entry name" value="HTH TETR-TYPE DOMAIN-CONTAINING PROTEIN"/>
    <property type="match status" value="1"/>
</dbReference>
<proteinExistence type="predicted"/>
<keyword evidence="3" id="KW-0804">Transcription</keyword>
<dbReference type="InterPro" id="IPR009057">
    <property type="entry name" value="Homeodomain-like_sf"/>
</dbReference>
<accession>A0ABT2KXH1</accession>
<evidence type="ECO:0000259" key="5">
    <source>
        <dbReference type="PROSITE" id="PS50977"/>
    </source>
</evidence>
<dbReference type="SUPFAM" id="SSF48498">
    <property type="entry name" value="Tetracyclin repressor-like, C-terminal domain"/>
    <property type="match status" value="1"/>
</dbReference>
<evidence type="ECO:0000256" key="3">
    <source>
        <dbReference type="ARBA" id="ARBA00023163"/>
    </source>
</evidence>
<gene>
    <name evidence="6" type="ORF">NQG31_08750</name>
</gene>
<dbReference type="InterPro" id="IPR001647">
    <property type="entry name" value="HTH_TetR"/>
</dbReference>
<reference evidence="6 7" key="1">
    <citation type="submission" date="2022-07" db="EMBL/GenBank/DDBJ databases">
        <title>Genomic and pangenome structural analysis of the polyextremophile Exiguobacterium.</title>
        <authorList>
            <person name="Shen L."/>
        </authorList>
    </citation>
    <scope>NUCLEOTIDE SEQUENCE [LARGE SCALE GENOMIC DNA]</scope>
    <source>
        <strain evidence="6 7">12_1</strain>
    </source>
</reference>
<name>A0ABT2KXH1_9BACL</name>
<dbReference type="InterPro" id="IPR036271">
    <property type="entry name" value="Tet_transcr_reg_TetR-rel_C_sf"/>
</dbReference>
<dbReference type="PANTHER" id="PTHR43479">
    <property type="entry name" value="ACREF/ENVCD OPERON REPRESSOR-RELATED"/>
    <property type="match status" value="1"/>
</dbReference>
<keyword evidence="1" id="KW-0805">Transcription regulation</keyword>
<dbReference type="EMBL" id="JANIEK010000031">
    <property type="protein sequence ID" value="MCT4795634.1"/>
    <property type="molecule type" value="Genomic_DNA"/>
</dbReference>
<sequence>MDQKTYHHGELRQQLIDEGLSLINESGVNGLSIRKVAERCGVSHTAPYRHFTNKDELIQAIGQTVWTAFSTALMKAMQDEDEPGAQIVKMGVCYVQFLVEHPAYRYFIFSSDQAVPIKIGPAAIDSSVEAFNVFRRCALNYLATTPTDTSDYPDKIVLMWSTVHGMAQLIANGNLVYDGDELDWVESMLALYLQG</sequence>